<dbReference type="OrthoDB" id="9781481at2"/>
<accession>A0A559K898</accession>
<evidence type="ECO:0000313" key="2">
    <source>
        <dbReference type="Proteomes" id="UP000317036"/>
    </source>
</evidence>
<reference evidence="1 2" key="1">
    <citation type="submission" date="2019-07" db="EMBL/GenBank/DDBJ databases">
        <authorList>
            <person name="Kim J."/>
        </authorList>
    </citation>
    <scope>NUCLEOTIDE SEQUENCE [LARGE SCALE GENOMIC DNA]</scope>
    <source>
        <strain evidence="1 2">JC52</strain>
    </source>
</reference>
<sequence length="124" mass="14557">MTIPITTVERIEKAMKMFDDELRDKPDWQGWMNKKSHKFAILWKDTLYQVQPVGNGYIDCIVMRDNLKFLTTYKYSDIVPDNEGFVLVFKNFSIRQVVLSQFSFGYLICRSIACSFITQQSFSS</sequence>
<comment type="caution">
    <text evidence="1">The sequence shown here is derived from an EMBL/GenBank/DDBJ whole genome shotgun (WGS) entry which is preliminary data.</text>
</comment>
<gene>
    <name evidence="1" type="ORF">FPZ49_19065</name>
</gene>
<dbReference type="AlphaFoldDB" id="A0A559K898"/>
<proteinExistence type="predicted"/>
<dbReference type="RefSeq" id="WP_144849843.1">
    <property type="nucleotide sequence ID" value="NZ_VNJI01000024.1"/>
</dbReference>
<dbReference type="EMBL" id="VNJI01000024">
    <property type="protein sequence ID" value="TVY08349.1"/>
    <property type="molecule type" value="Genomic_DNA"/>
</dbReference>
<keyword evidence="2" id="KW-1185">Reference proteome</keyword>
<protein>
    <submittedName>
        <fullName evidence="1">Uncharacterized protein</fullName>
    </submittedName>
</protein>
<organism evidence="1 2">
    <name type="scientific">Paenibacillus cremeus</name>
    <dbReference type="NCBI Taxonomy" id="2163881"/>
    <lineage>
        <taxon>Bacteria</taxon>
        <taxon>Bacillati</taxon>
        <taxon>Bacillota</taxon>
        <taxon>Bacilli</taxon>
        <taxon>Bacillales</taxon>
        <taxon>Paenibacillaceae</taxon>
        <taxon>Paenibacillus</taxon>
    </lineage>
</organism>
<name>A0A559K898_9BACL</name>
<evidence type="ECO:0000313" key="1">
    <source>
        <dbReference type="EMBL" id="TVY08349.1"/>
    </source>
</evidence>
<dbReference type="Proteomes" id="UP000317036">
    <property type="component" value="Unassembled WGS sequence"/>
</dbReference>